<dbReference type="GO" id="GO:0003676">
    <property type="term" value="F:nucleic acid binding"/>
    <property type="evidence" value="ECO:0007669"/>
    <property type="project" value="InterPro"/>
</dbReference>
<evidence type="ECO:0000256" key="1">
    <source>
        <dbReference type="SAM" id="MobiDB-lite"/>
    </source>
</evidence>
<name>A0AAN6E8A1_9EURO</name>
<dbReference type="EMBL" id="MU404350">
    <property type="protein sequence ID" value="KAI1619097.1"/>
    <property type="molecule type" value="Genomic_DNA"/>
</dbReference>
<proteinExistence type="predicted"/>
<dbReference type="Gene3D" id="3.30.420.10">
    <property type="entry name" value="Ribonuclease H-like superfamily/Ribonuclease H"/>
    <property type="match status" value="1"/>
</dbReference>
<gene>
    <name evidence="2" type="ORF">EDD36DRAFT_481147</name>
</gene>
<protein>
    <submittedName>
        <fullName evidence="2">Uncharacterized protein</fullName>
    </submittedName>
</protein>
<dbReference type="Proteomes" id="UP001203852">
    <property type="component" value="Unassembled WGS sequence"/>
</dbReference>
<accession>A0AAN6E8A1</accession>
<dbReference type="InterPro" id="IPR036397">
    <property type="entry name" value="RNaseH_sf"/>
</dbReference>
<sequence>MDAISLSPSLLEEQAKAREAARPRRKNNPAQRPLSEEKVSSDTGNSPDLTAIEKVWPWMKKRTTFYGCPVDEDLRKAWYKEWNDLPQETIQAWIEAIPRNIQEVIRLEGRNEYAEGRLLQRSYRGRRKVGELFKHAWIKEEEPVVEDPMDDEYEDVDGSGTEIDE</sequence>
<evidence type="ECO:0000313" key="3">
    <source>
        <dbReference type="Proteomes" id="UP001203852"/>
    </source>
</evidence>
<evidence type="ECO:0000313" key="2">
    <source>
        <dbReference type="EMBL" id="KAI1619097.1"/>
    </source>
</evidence>
<reference evidence="2" key="1">
    <citation type="journal article" date="2022" name="bioRxiv">
        <title>Deciphering the potential niche of two novel black yeast fungi from a biological soil crust based on their genomes, phenotypes, and melanin regulation.</title>
        <authorList>
            <consortium name="DOE Joint Genome Institute"/>
            <person name="Carr E.C."/>
            <person name="Barton Q."/>
            <person name="Grambo S."/>
            <person name="Sullivan M."/>
            <person name="Renfro C.M."/>
            <person name="Kuo A."/>
            <person name="Pangilinan J."/>
            <person name="Lipzen A."/>
            <person name="Keymanesh K."/>
            <person name="Savage E."/>
            <person name="Barry K."/>
            <person name="Grigoriev I.V."/>
            <person name="Riekhof W.R."/>
            <person name="Harris S.S."/>
        </authorList>
    </citation>
    <scope>NUCLEOTIDE SEQUENCE</scope>
    <source>
        <strain evidence="2">JF 03-4F</strain>
    </source>
</reference>
<feature type="region of interest" description="Disordered" evidence="1">
    <location>
        <begin position="1"/>
        <end position="48"/>
    </location>
</feature>
<dbReference type="AlphaFoldDB" id="A0AAN6E8A1"/>
<comment type="caution">
    <text evidence="2">The sequence shown here is derived from an EMBL/GenBank/DDBJ whole genome shotgun (WGS) entry which is preliminary data.</text>
</comment>
<organism evidence="2 3">
    <name type="scientific">Exophiala viscosa</name>
    <dbReference type="NCBI Taxonomy" id="2486360"/>
    <lineage>
        <taxon>Eukaryota</taxon>
        <taxon>Fungi</taxon>
        <taxon>Dikarya</taxon>
        <taxon>Ascomycota</taxon>
        <taxon>Pezizomycotina</taxon>
        <taxon>Eurotiomycetes</taxon>
        <taxon>Chaetothyriomycetidae</taxon>
        <taxon>Chaetothyriales</taxon>
        <taxon>Herpotrichiellaceae</taxon>
        <taxon>Exophiala</taxon>
    </lineage>
</organism>
<feature type="compositionally biased region" description="Basic and acidic residues" evidence="1">
    <location>
        <begin position="13"/>
        <end position="22"/>
    </location>
</feature>
<keyword evidence="3" id="KW-1185">Reference proteome</keyword>